<evidence type="ECO:0000259" key="6">
    <source>
        <dbReference type="Pfam" id="PF08100"/>
    </source>
</evidence>
<keyword evidence="3" id="KW-0949">S-adenosyl-L-methionine</keyword>
<dbReference type="InterPro" id="IPR036388">
    <property type="entry name" value="WH-like_DNA-bd_sf"/>
</dbReference>
<proteinExistence type="predicted"/>
<feature type="transmembrane region" description="Helical" evidence="4">
    <location>
        <begin position="6"/>
        <end position="25"/>
    </location>
</feature>
<evidence type="ECO:0000313" key="7">
    <source>
        <dbReference type="EMBL" id="HED09287.1"/>
    </source>
</evidence>
<organism evidence="7">
    <name type="scientific">Caldithrix abyssi</name>
    <dbReference type="NCBI Taxonomy" id="187145"/>
    <lineage>
        <taxon>Bacteria</taxon>
        <taxon>Pseudomonadati</taxon>
        <taxon>Calditrichota</taxon>
        <taxon>Calditrichia</taxon>
        <taxon>Calditrichales</taxon>
        <taxon>Calditrichaceae</taxon>
        <taxon>Caldithrix</taxon>
    </lineage>
</organism>
<accession>A0A7V1PU57</accession>
<dbReference type="InterPro" id="IPR036390">
    <property type="entry name" value="WH_DNA-bd_sf"/>
</dbReference>
<feature type="domain" description="O-methyltransferase dimerisation" evidence="6">
    <location>
        <begin position="76"/>
        <end position="142"/>
    </location>
</feature>
<dbReference type="GO" id="GO:0008171">
    <property type="term" value="F:O-methyltransferase activity"/>
    <property type="evidence" value="ECO:0007669"/>
    <property type="project" value="InterPro"/>
</dbReference>
<evidence type="ECO:0000256" key="1">
    <source>
        <dbReference type="ARBA" id="ARBA00022603"/>
    </source>
</evidence>
<evidence type="ECO:0000256" key="3">
    <source>
        <dbReference type="ARBA" id="ARBA00022691"/>
    </source>
</evidence>
<dbReference type="Pfam" id="PF08100">
    <property type="entry name" value="Dimerisation"/>
    <property type="match status" value="1"/>
</dbReference>
<evidence type="ECO:0000256" key="4">
    <source>
        <dbReference type="SAM" id="Phobius"/>
    </source>
</evidence>
<dbReference type="EMBL" id="DRLD01000031">
    <property type="protein sequence ID" value="HED09287.1"/>
    <property type="molecule type" value="Genomic_DNA"/>
</dbReference>
<protein>
    <submittedName>
        <fullName evidence="7">Methyltransferase domain-containing protein</fullName>
    </submittedName>
</protein>
<dbReference type="Gene3D" id="1.10.10.10">
    <property type="entry name" value="Winged helix-like DNA-binding domain superfamily/Winged helix DNA-binding domain"/>
    <property type="match status" value="1"/>
</dbReference>
<evidence type="ECO:0000259" key="5">
    <source>
        <dbReference type="Pfam" id="PF00891"/>
    </source>
</evidence>
<feature type="domain" description="O-methyltransferase C-terminal" evidence="5">
    <location>
        <begin position="212"/>
        <end position="360"/>
    </location>
</feature>
<dbReference type="PANTHER" id="PTHR43712">
    <property type="entry name" value="PUTATIVE (AFU_ORTHOLOGUE AFUA_4G14580)-RELATED"/>
    <property type="match status" value="1"/>
</dbReference>
<reference evidence="7" key="1">
    <citation type="journal article" date="2020" name="mSystems">
        <title>Genome- and Community-Level Interaction Insights into Carbon Utilization and Element Cycling Functions of Hydrothermarchaeota in Hydrothermal Sediment.</title>
        <authorList>
            <person name="Zhou Z."/>
            <person name="Liu Y."/>
            <person name="Xu W."/>
            <person name="Pan J."/>
            <person name="Luo Z.H."/>
            <person name="Li M."/>
        </authorList>
    </citation>
    <scope>NUCLEOTIDE SEQUENCE [LARGE SCALE GENOMIC DNA]</scope>
    <source>
        <strain evidence="7">HyVt-456</strain>
    </source>
</reference>
<dbReference type="SUPFAM" id="SSF53335">
    <property type="entry name" value="S-adenosyl-L-methionine-dependent methyltransferases"/>
    <property type="match status" value="1"/>
</dbReference>
<dbReference type="Gene3D" id="3.40.50.150">
    <property type="entry name" value="Vaccinia Virus protein VP39"/>
    <property type="match status" value="1"/>
</dbReference>
<dbReference type="CDD" id="cd02440">
    <property type="entry name" value="AdoMet_MTases"/>
    <property type="match status" value="1"/>
</dbReference>
<name>A0A7V1PU57_CALAY</name>
<keyword evidence="4" id="KW-0812">Transmembrane</keyword>
<evidence type="ECO:0000256" key="2">
    <source>
        <dbReference type="ARBA" id="ARBA00022679"/>
    </source>
</evidence>
<keyword evidence="4" id="KW-1133">Transmembrane helix</keyword>
<dbReference type="InterPro" id="IPR012967">
    <property type="entry name" value="COMT_dimerisation"/>
</dbReference>
<dbReference type="AlphaFoldDB" id="A0A7V1PU57"/>
<dbReference type="GO" id="GO:0032259">
    <property type="term" value="P:methylation"/>
    <property type="evidence" value="ECO:0007669"/>
    <property type="project" value="UniProtKB-KW"/>
</dbReference>
<dbReference type="PROSITE" id="PS51683">
    <property type="entry name" value="SAM_OMT_II"/>
    <property type="match status" value="1"/>
</dbReference>
<dbReference type="InterPro" id="IPR001077">
    <property type="entry name" value="COMT_C"/>
</dbReference>
<keyword evidence="2" id="KW-0808">Transferase</keyword>
<keyword evidence="1 7" id="KW-0489">Methyltransferase</keyword>
<dbReference type="Proteomes" id="UP000886005">
    <property type="component" value="Unassembled WGS sequence"/>
</dbReference>
<comment type="caution">
    <text evidence="7">The sequence shown here is derived from an EMBL/GenBank/DDBJ whole genome shotgun (WGS) entry which is preliminary data.</text>
</comment>
<dbReference type="PANTHER" id="PTHR43712:SF2">
    <property type="entry name" value="O-METHYLTRANSFERASE CICE"/>
    <property type="match status" value="1"/>
</dbReference>
<dbReference type="SUPFAM" id="SSF46785">
    <property type="entry name" value="Winged helix' DNA-binding domain"/>
    <property type="match status" value="1"/>
</dbReference>
<dbReference type="GO" id="GO:0046983">
    <property type="term" value="F:protein dimerization activity"/>
    <property type="evidence" value="ECO:0007669"/>
    <property type="project" value="InterPro"/>
</dbReference>
<dbReference type="InterPro" id="IPR029063">
    <property type="entry name" value="SAM-dependent_MTases_sf"/>
</dbReference>
<sequence length="385" mass="43638">MLSSVLSHLLAAIFPVLLFFLYMHFSRRRRFARRRRAFWQRQKAEGVKYLQFAPQNGVAAPLNFLGELESARTALQTVSLAIDLNLFEFLEEKRTATVEAIGKYLNFSPRHVYATLELLLAADVLCREGEGYRLSERARMYLLKESPFLEPLPPATQARRYLRIMRNGIVKGAVDKWSRGQAKAPVKWAMRQHTYSMPLGFALSHGGLLKERHDVLDVAGGSGAVCIGLALQNPDMKLQLLDLPGMTKITKRMVARYGLEGRIQCLGMDMFNGEWPGEKDAVLFTNIFHDWEDERCVELAKKAWQALKPGGLILVQEALLNEEKPGPLWTAHWSMVMSLMMKGRQFRGSELKMLVQQAGFTDIRIQPLLGYYSTLVGVKPLQTAP</sequence>
<gene>
    <name evidence="7" type="ORF">ENJ10_01230</name>
</gene>
<keyword evidence="4" id="KW-0472">Membrane</keyword>
<dbReference type="Pfam" id="PF00891">
    <property type="entry name" value="Methyltransf_2"/>
    <property type="match status" value="1"/>
</dbReference>
<dbReference type="InterPro" id="IPR016461">
    <property type="entry name" value="COMT-like"/>
</dbReference>